<feature type="compositionally biased region" description="Polar residues" evidence="1">
    <location>
        <begin position="38"/>
        <end position="48"/>
    </location>
</feature>
<evidence type="ECO:0000256" key="1">
    <source>
        <dbReference type="SAM" id="MobiDB-lite"/>
    </source>
</evidence>
<gene>
    <name evidence="2" type="ORF">MRATA1EN1_LOCUS26288</name>
</gene>
<name>A0ABN8ZX14_RANTA</name>
<keyword evidence="3" id="KW-1185">Reference proteome</keyword>
<accession>A0ABN8ZX14</accession>
<dbReference type="EMBL" id="OX459942">
    <property type="protein sequence ID" value="CAI9177326.1"/>
    <property type="molecule type" value="Genomic_DNA"/>
</dbReference>
<reference evidence="2" key="1">
    <citation type="submission" date="2023-04" db="EMBL/GenBank/DDBJ databases">
        <authorList>
            <consortium name="ELIXIR-Norway"/>
        </authorList>
    </citation>
    <scope>NUCLEOTIDE SEQUENCE [LARGE SCALE GENOMIC DNA]</scope>
</reference>
<evidence type="ECO:0000313" key="3">
    <source>
        <dbReference type="Proteomes" id="UP001176941"/>
    </source>
</evidence>
<feature type="region of interest" description="Disordered" evidence="1">
    <location>
        <begin position="1"/>
        <end position="63"/>
    </location>
</feature>
<evidence type="ECO:0000313" key="2">
    <source>
        <dbReference type="EMBL" id="CAI9177326.1"/>
    </source>
</evidence>
<proteinExistence type="predicted"/>
<organism evidence="2 3">
    <name type="scientific">Rangifer tarandus platyrhynchus</name>
    <name type="common">Svalbard reindeer</name>
    <dbReference type="NCBI Taxonomy" id="3082113"/>
    <lineage>
        <taxon>Eukaryota</taxon>
        <taxon>Metazoa</taxon>
        <taxon>Chordata</taxon>
        <taxon>Craniata</taxon>
        <taxon>Vertebrata</taxon>
        <taxon>Euteleostomi</taxon>
        <taxon>Mammalia</taxon>
        <taxon>Eutheria</taxon>
        <taxon>Laurasiatheria</taxon>
        <taxon>Artiodactyla</taxon>
        <taxon>Ruminantia</taxon>
        <taxon>Pecora</taxon>
        <taxon>Cervidae</taxon>
        <taxon>Odocoileinae</taxon>
        <taxon>Rangifer</taxon>
    </lineage>
</organism>
<protein>
    <submittedName>
        <fullName evidence="2">Uncharacterized protein</fullName>
    </submittedName>
</protein>
<dbReference type="Proteomes" id="UP001176941">
    <property type="component" value="Chromosome 6"/>
</dbReference>
<sequence>MEQVMLTAGSAALPEGSPGDGQDTASKARADRGMAQDQRGNTTLLTSQRTRELPFPLGETEQDAVVQSIPATTSPTSSARLLPLEKFSQSVGLIR</sequence>